<proteinExistence type="predicted"/>
<feature type="transmembrane region" description="Helical" evidence="1">
    <location>
        <begin position="77"/>
        <end position="96"/>
    </location>
</feature>
<sequence length="343" mass="36955">MNKLNPLSRILIAAASLLLIATYFLPIWNIDLAAPQYPEGLSMQIWLYQITGQVEIINGLNHYIGMKHIKAEMFPEFSFLVYVVGGFIVLGLAVAAIGRVKALLAYVVLLLAGGVAAMVDFYQWGYDYGHNLDPTAAIQVPGMAYQPPLIGHKQLLNFDAYSYPAAGGWVIVAAGVLFIAILVAAWLKGRTTKHMSTIPTTLKSVKAHAAVLLLALAVSSCQGGPQNFAIGKDGCHYCKMTIMTAQYGGEVITQKGKVYKFDDLHCMKGFLKSGEVPTSDIAQTLTTNFRNNNEFIDVNKALFVKGGTLQSPMNSNAAGFADKAAAEAAAREAGATITTWTDL</sequence>
<dbReference type="SUPFAM" id="SSF160387">
    <property type="entry name" value="NosL/MerB-like"/>
    <property type="match status" value="1"/>
</dbReference>
<dbReference type="Proteomes" id="UP000184368">
    <property type="component" value="Unassembled WGS sequence"/>
</dbReference>
<evidence type="ECO:0000313" key="3">
    <source>
        <dbReference type="Proteomes" id="UP000184368"/>
    </source>
</evidence>
<gene>
    <name evidence="2" type="ORF">SAMN05444008_103288</name>
</gene>
<reference evidence="2 3" key="1">
    <citation type="submission" date="2016-11" db="EMBL/GenBank/DDBJ databases">
        <authorList>
            <person name="Jaros S."/>
            <person name="Januszkiewicz K."/>
            <person name="Wedrychowicz H."/>
        </authorList>
    </citation>
    <scope>NUCLEOTIDE SEQUENCE [LARGE SCALE GENOMIC DNA]</scope>
    <source>
        <strain evidence="2 3">DSM 26897</strain>
    </source>
</reference>
<feature type="transmembrane region" description="Helical" evidence="1">
    <location>
        <begin position="166"/>
        <end position="187"/>
    </location>
</feature>
<dbReference type="RefSeq" id="WP_073040882.1">
    <property type="nucleotide sequence ID" value="NZ_FQUO01000003.1"/>
</dbReference>
<protein>
    <submittedName>
        <fullName evidence="2">Copper chaperone NosL</fullName>
    </submittedName>
</protein>
<dbReference type="Pfam" id="PF05573">
    <property type="entry name" value="NosL"/>
    <property type="match status" value="1"/>
</dbReference>
<dbReference type="PANTHER" id="PTHR41247">
    <property type="entry name" value="HTH-TYPE TRANSCRIPTIONAL REPRESSOR YCNK"/>
    <property type="match status" value="1"/>
</dbReference>
<keyword evidence="1" id="KW-0472">Membrane</keyword>
<keyword evidence="3" id="KW-1185">Reference proteome</keyword>
<accession>A0A1M4X912</accession>
<dbReference type="OrthoDB" id="9809859at2"/>
<feature type="transmembrane region" description="Helical" evidence="1">
    <location>
        <begin position="103"/>
        <end position="124"/>
    </location>
</feature>
<keyword evidence="1" id="KW-0812">Transmembrane</keyword>
<dbReference type="InterPro" id="IPR008719">
    <property type="entry name" value="N2O_reductase_NosL"/>
</dbReference>
<dbReference type="AlphaFoldDB" id="A0A1M4X912"/>
<dbReference type="EMBL" id="FQUO01000003">
    <property type="protein sequence ID" value="SHE89906.1"/>
    <property type="molecule type" value="Genomic_DNA"/>
</dbReference>
<name>A0A1M4X912_9BACT</name>
<evidence type="ECO:0000313" key="2">
    <source>
        <dbReference type="EMBL" id="SHE89906.1"/>
    </source>
</evidence>
<dbReference type="STRING" id="1302690.BUE76_05965"/>
<keyword evidence="1" id="KW-1133">Transmembrane helix</keyword>
<evidence type="ECO:0000256" key="1">
    <source>
        <dbReference type="SAM" id="Phobius"/>
    </source>
</evidence>
<organism evidence="2 3">
    <name type="scientific">Cnuella takakiae</name>
    <dbReference type="NCBI Taxonomy" id="1302690"/>
    <lineage>
        <taxon>Bacteria</taxon>
        <taxon>Pseudomonadati</taxon>
        <taxon>Bacteroidota</taxon>
        <taxon>Chitinophagia</taxon>
        <taxon>Chitinophagales</taxon>
        <taxon>Chitinophagaceae</taxon>
        <taxon>Cnuella</taxon>
    </lineage>
</organism>
<dbReference type="PANTHER" id="PTHR41247:SF1">
    <property type="entry name" value="HTH-TYPE TRANSCRIPTIONAL REPRESSOR YCNK"/>
    <property type="match status" value="1"/>
</dbReference>